<accession>A0A7S8FGK8</accession>
<organism evidence="2 3">
    <name type="scientific">Candidatus Nitrospira kreftii</name>
    <dbReference type="NCBI Taxonomy" id="2652173"/>
    <lineage>
        <taxon>Bacteria</taxon>
        <taxon>Pseudomonadati</taxon>
        <taxon>Nitrospirota</taxon>
        <taxon>Nitrospiria</taxon>
        <taxon>Nitrospirales</taxon>
        <taxon>Nitrospiraceae</taxon>
        <taxon>Nitrospira</taxon>
    </lineage>
</organism>
<protein>
    <submittedName>
        <fullName evidence="2">Uncharacterized protein</fullName>
    </submittedName>
</protein>
<evidence type="ECO:0000313" key="2">
    <source>
        <dbReference type="EMBL" id="QPD05439.1"/>
    </source>
</evidence>
<dbReference type="KEGG" id="nkf:Nkreftii_003213"/>
<dbReference type="Proteomes" id="UP000593737">
    <property type="component" value="Chromosome"/>
</dbReference>
<dbReference type="AlphaFoldDB" id="A0A7S8FGK8"/>
<reference evidence="2 3" key="1">
    <citation type="journal article" date="2020" name="ISME J.">
        <title>Enrichment and physiological characterization of a novel comammox Nitrospira indicates ammonium inhibition of complete nitrification.</title>
        <authorList>
            <person name="Sakoula D."/>
            <person name="Koch H."/>
            <person name="Frank J."/>
            <person name="Jetten M.S.M."/>
            <person name="van Kessel M.A.H.J."/>
            <person name="Lucker S."/>
        </authorList>
    </citation>
    <scope>NUCLEOTIDE SEQUENCE [LARGE SCALE GENOMIC DNA]</scope>
    <source>
        <strain evidence="2">Comreactor17</strain>
    </source>
</reference>
<dbReference type="EMBL" id="CP047423">
    <property type="protein sequence ID" value="QPD05439.1"/>
    <property type="molecule type" value="Genomic_DNA"/>
</dbReference>
<sequence>MAGFNESIQVIKLVRQSTRRINQGEDDVRKIIINKSYDEFCVSHKAFLRLRELGQQEALQEPNRSEYWPAAAGPREPSLNQYGKLIPRDDQTLVRVVEELQEAANGHAAALKVVAIPDEVKWLITKADGGEQVSEVHRTWA</sequence>
<gene>
    <name evidence="2" type="ORF">Nkreftii_003213</name>
</gene>
<name>A0A7S8FGK8_9BACT</name>
<proteinExistence type="predicted"/>
<evidence type="ECO:0000256" key="1">
    <source>
        <dbReference type="SAM" id="MobiDB-lite"/>
    </source>
</evidence>
<evidence type="ECO:0000313" key="3">
    <source>
        <dbReference type="Proteomes" id="UP000593737"/>
    </source>
</evidence>
<feature type="region of interest" description="Disordered" evidence="1">
    <location>
        <begin position="61"/>
        <end position="82"/>
    </location>
</feature>